<dbReference type="GeneID" id="20318226"/>
<evidence type="ECO:0000256" key="7">
    <source>
        <dbReference type="ARBA" id="ARBA00023136"/>
    </source>
</evidence>
<dbReference type="EMBL" id="KL596681">
    <property type="protein sequence ID" value="KER29292.1"/>
    <property type="molecule type" value="Genomic_DNA"/>
</dbReference>
<evidence type="ECO:0000256" key="6">
    <source>
        <dbReference type="ARBA" id="ARBA00023065"/>
    </source>
</evidence>
<evidence type="ECO:0000256" key="5">
    <source>
        <dbReference type="ARBA" id="ARBA00022989"/>
    </source>
</evidence>
<evidence type="ECO:0000313" key="11">
    <source>
        <dbReference type="Proteomes" id="UP000054324"/>
    </source>
</evidence>
<evidence type="ECO:0000256" key="4">
    <source>
        <dbReference type="ARBA" id="ARBA00022692"/>
    </source>
</evidence>
<dbReference type="GO" id="GO:0005886">
    <property type="term" value="C:plasma membrane"/>
    <property type="evidence" value="ECO:0007669"/>
    <property type="project" value="UniProtKB-SubCell"/>
</dbReference>
<keyword evidence="3" id="KW-1003">Cell membrane</keyword>
<keyword evidence="7 9" id="KW-0472">Membrane</keyword>
<comment type="subcellular location">
    <subcellularLocation>
        <location evidence="1 9">Cell membrane</location>
        <topology evidence="1 9">Multi-pass membrane protein</topology>
    </subcellularLocation>
</comment>
<dbReference type="CTD" id="20318226"/>
<keyword evidence="8 9" id="KW-0407">Ion channel</keyword>
<evidence type="ECO:0000256" key="9">
    <source>
        <dbReference type="RuleBase" id="RU010713"/>
    </source>
</evidence>
<protein>
    <recommendedName>
        <fullName evidence="9">Innexin</fullName>
    </recommendedName>
</protein>
<keyword evidence="6 9" id="KW-0406">Ion transport</keyword>
<feature type="transmembrane region" description="Helical" evidence="9">
    <location>
        <begin position="103"/>
        <end position="125"/>
    </location>
</feature>
<dbReference type="RefSeq" id="XP_009166939.1">
    <property type="nucleotide sequence ID" value="XM_009168675.1"/>
</dbReference>
<evidence type="ECO:0000256" key="3">
    <source>
        <dbReference type="ARBA" id="ARBA00022475"/>
    </source>
</evidence>
<dbReference type="InterPro" id="IPR000990">
    <property type="entry name" value="Innexin"/>
</dbReference>
<accession>A0A074ZTZ3</accession>
<reference evidence="10 11" key="1">
    <citation type="submission" date="2013-11" db="EMBL/GenBank/DDBJ databases">
        <title>Opisthorchis viverrini - life in the bile duct.</title>
        <authorList>
            <person name="Young N.D."/>
            <person name="Nagarajan N."/>
            <person name="Lin S.J."/>
            <person name="Korhonen P.K."/>
            <person name="Jex A.R."/>
            <person name="Hall R.S."/>
            <person name="Safavi-Hemami H."/>
            <person name="Kaewkong W."/>
            <person name="Bertrand D."/>
            <person name="Gao S."/>
            <person name="Seet Q."/>
            <person name="Wongkham S."/>
            <person name="Teh B.T."/>
            <person name="Wongkham C."/>
            <person name="Intapan P.M."/>
            <person name="Maleewong W."/>
            <person name="Yang X."/>
            <person name="Hu M."/>
            <person name="Wang Z."/>
            <person name="Hofmann A."/>
            <person name="Sternberg P.W."/>
            <person name="Tan P."/>
            <person name="Wang J."/>
            <person name="Gasser R.B."/>
        </authorList>
    </citation>
    <scope>NUCLEOTIDE SEQUENCE [LARGE SCALE GENOMIC DNA]</scope>
</reference>
<sequence>MDPGGALKISRLFKVHYGGDGVDFVDQLNYQFTSGMIIVFIVMIGFRQYVGKPLHCWVPQEFTSSWEDYAENLCWVQNTYFLLPNEAIPEEDFEMLRVRHISYYQWVAIVLAGQAMMAWVPQMFWRVWSKRVPVLLRNAREAAVPDKETRHKAISCLVAALEEVSEASKRFRRTRGVFKRCLRGAPPTTQITLLFLFVRFLFIANNVGQIYIMRRFIGTNDTLFGLHVFQELMTGSQWEVSGLFPRVTYCDVKVRKLGQLKPASYTLQCVLPVNYFIEKVYVFLWFWFIIVAGITALNTLQWIFNVCVPFRRVYFVRQYLKALKQLSHTEETECARFVNNDLGCDGVFLLQAVSRISSDLIVLDVTGMLWTNYQRAKITGTEGDITRFIESINRVGGVGTV</sequence>
<feature type="transmembrane region" description="Helical" evidence="9">
    <location>
        <begin position="191"/>
        <end position="212"/>
    </location>
</feature>
<comment type="function">
    <text evidence="9">Structural component of the gap junctions.</text>
</comment>
<dbReference type="PANTHER" id="PTHR11893:SF36">
    <property type="entry name" value="INNEXIN-5"/>
    <property type="match status" value="1"/>
</dbReference>
<evidence type="ECO:0000256" key="1">
    <source>
        <dbReference type="ARBA" id="ARBA00004651"/>
    </source>
</evidence>
<organism evidence="10 11">
    <name type="scientific">Opisthorchis viverrini</name>
    <name type="common">Southeast Asian liver fluke</name>
    <dbReference type="NCBI Taxonomy" id="6198"/>
    <lineage>
        <taxon>Eukaryota</taxon>
        <taxon>Metazoa</taxon>
        <taxon>Spiralia</taxon>
        <taxon>Lophotrochozoa</taxon>
        <taxon>Platyhelminthes</taxon>
        <taxon>Trematoda</taxon>
        <taxon>Digenea</taxon>
        <taxon>Opisthorchiida</taxon>
        <taxon>Opisthorchiata</taxon>
        <taxon>Opisthorchiidae</taxon>
        <taxon>Opisthorchis</taxon>
    </lineage>
</organism>
<dbReference type="OrthoDB" id="5867527at2759"/>
<keyword evidence="2 9" id="KW-0813">Transport</keyword>
<dbReference type="PANTHER" id="PTHR11893">
    <property type="entry name" value="INNEXIN"/>
    <property type="match status" value="1"/>
</dbReference>
<dbReference type="STRING" id="6198.A0A074ZTZ3"/>
<comment type="similarity">
    <text evidence="9">Belongs to the pannexin family.</text>
</comment>
<gene>
    <name evidence="9" type="primary">inx</name>
    <name evidence="10" type="ORF">T265_04040</name>
</gene>
<dbReference type="AlphaFoldDB" id="A0A074ZTZ3"/>
<name>A0A074ZTZ3_OPIVI</name>
<dbReference type="PRINTS" id="PR01262">
    <property type="entry name" value="INNEXIN"/>
</dbReference>
<evidence type="ECO:0000256" key="8">
    <source>
        <dbReference type="ARBA" id="ARBA00023303"/>
    </source>
</evidence>
<dbReference type="Pfam" id="PF00876">
    <property type="entry name" value="Innexin"/>
    <property type="match status" value="1"/>
</dbReference>
<dbReference type="PROSITE" id="PS51013">
    <property type="entry name" value="PANNEXIN"/>
    <property type="match status" value="1"/>
</dbReference>
<keyword evidence="11" id="KW-1185">Reference proteome</keyword>
<keyword evidence="4 9" id="KW-0812">Transmembrane</keyword>
<proteinExistence type="inferred from homology"/>
<keyword evidence="5 9" id="KW-1133">Transmembrane helix</keyword>
<dbReference type="GO" id="GO:0005243">
    <property type="term" value="F:gap junction channel activity"/>
    <property type="evidence" value="ECO:0007669"/>
    <property type="project" value="TreeGrafter"/>
</dbReference>
<dbReference type="GO" id="GO:0034220">
    <property type="term" value="P:monoatomic ion transmembrane transport"/>
    <property type="evidence" value="ECO:0007669"/>
    <property type="project" value="UniProtKB-KW"/>
</dbReference>
<evidence type="ECO:0000313" key="10">
    <source>
        <dbReference type="EMBL" id="KER29292.1"/>
    </source>
</evidence>
<feature type="transmembrane region" description="Helical" evidence="9">
    <location>
        <begin position="28"/>
        <end position="46"/>
    </location>
</feature>
<dbReference type="Proteomes" id="UP000054324">
    <property type="component" value="Unassembled WGS sequence"/>
</dbReference>
<evidence type="ECO:0000256" key="2">
    <source>
        <dbReference type="ARBA" id="ARBA00022448"/>
    </source>
</evidence>
<feature type="transmembrane region" description="Helical" evidence="9">
    <location>
        <begin position="280"/>
        <end position="304"/>
    </location>
</feature>
<dbReference type="GO" id="GO:0005921">
    <property type="term" value="C:gap junction"/>
    <property type="evidence" value="ECO:0007669"/>
    <property type="project" value="UniProtKB-UniRule"/>
</dbReference>
<dbReference type="KEGG" id="ovi:T265_04040"/>